<dbReference type="KEGG" id="ntp:CRH09_09100"/>
<dbReference type="Proteomes" id="UP000221961">
    <property type="component" value="Chromosome"/>
</dbReference>
<dbReference type="InterPro" id="IPR013813">
    <property type="entry name" value="Endoribo_LPSP/chorism_mut-like"/>
</dbReference>
<dbReference type="PANTHER" id="PTHR43760">
    <property type="entry name" value="ENDORIBONUCLEASE-RELATED"/>
    <property type="match status" value="1"/>
</dbReference>
<dbReference type="CDD" id="cd02199">
    <property type="entry name" value="YjgF_YER057c_UK114_like_1"/>
    <property type="match status" value="1"/>
</dbReference>
<reference evidence="1 2" key="1">
    <citation type="submission" date="2017-10" db="EMBL/GenBank/DDBJ databases">
        <title>Comparative genomics between pathogenic Norcardia.</title>
        <authorList>
            <person name="Zeng L."/>
        </authorList>
    </citation>
    <scope>NUCLEOTIDE SEQUENCE [LARGE SCALE GENOMIC DNA]</scope>
    <source>
        <strain evidence="1 2">NC_YFY_NT001</strain>
    </source>
</reference>
<protein>
    <submittedName>
        <fullName evidence="1">Uncharacterized protein</fullName>
    </submittedName>
</protein>
<evidence type="ECO:0000313" key="1">
    <source>
        <dbReference type="EMBL" id="ATL66338.1"/>
    </source>
</evidence>
<evidence type="ECO:0000313" key="2">
    <source>
        <dbReference type="Proteomes" id="UP000221961"/>
    </source>
</evidence>
<dbReference type="Gene3D" id="3.30.1330.40">
    <property type="entry name" value="RutC-like"/>
    <property type="match status" value="1"/>
</dbReference>
<dbReference type="GeneID" id="88357563"/>
<dbReference type="PANTHER" id="PTHR43760:SF1">
    <property type="entry name" value="ENDORIBONUCLEASE L-PSP_CHORISMATE MUTASE-LIKE DOMAIN-CONTAINING PROTEIN"/>
    <property type="match status" value="1"/>
</dbReference>
<proteinExistence type="predicted"/>
<name>A0A291RGB6_9NOCA</name>
<dbReference type="InterPro" id="IPR035959">
    <property type="entry name" value="RutC-like_sf"/>
</dbReference>
<gene>
    <name evidence="1" type="ORF">CRH09_09100</name>
</gene>
<sequence length="176" mass="18984">MTSTTSAERVTGAEVRRRLAEAGHRLPVAWKLPERIAIPSSLIRVIDNEVFVSGHVPIDADGEIDEVSGRVGAEVDLAGAQRAAIKTLLGILADLEREIGDLGRIRAWRRLYCMASATPEFTDFPGVFNPASQLLVTAFGREIGTHARVAIGVAGLPWNKPVEIEAQLVLHAESAE</sequence>
<dbReference type="SUPFAM" id="SSF55298">
    <property type="entry name" value="YjgF-like"/>
    <property type="match status" value="1"/>
</dbReference>
<accession>A0A291RGB6</accession>
<dbReference type="AlphaFoldDB" id="A0A291RGB6"/>
<dbReference type="EMBL" id="CP023778">
    <property type="protein sequence ID" value="ATL66338.1"/>
    <property type="molecule type" value="Genomic_DNA"/>
</dbReference>
<dbReference type="RefSeq" id="WP_098693539.1">
    <property type="nucleotide sequence ID" value="NZ_CP023778.1"/>
</dbReference>
<organism evidence="1 2">
    <name type="scientific">Nocardia terpenica</name>
    <dbReference type="NCBI Taxonomy" id="455432"/>
    <lineage>
        <taxon>Bacteria</taxon>
        <taxon>Bacillati</taxon>
        <taxon>Actinomycetota</taxon>
        <taxon>Actinomycetes</taxon>
        <taxon>Mycobacteriales</taxon>
        <taxon>Nocardiaceae</taxon>
        <taxon>Nocardia</taxon>
    </lineage>
</organism>